<feature type="chain" id="PRO_5013682849" description="AA1-like domain-containing protein" evidence="1">
    <location>
        <begin position="21"/>
        <end position="143"/>
    </location>
</feature>
<dbReference type="OrthoDB" id="3642993at2759"/>
<evidence type="ECO:0000313" key="3">
    <source>
        <dbReference type="Proteomes" id="UP000225277"/>
    </source>
</evidence>
<protein>
    <recommendedName>
        <fullName evidence="4">AA1-like domain-containing protein</fullName>
    </recommendedName>
</protein>
<dbReference type="AlphaFoldDB" id="A0A2D3V7D4"/>
<dbReference type="GeneID" id="35601660"/>
<sequence>MFNLQATVAIMASLAMTTSAAVPYLHIENLSVADIRVPSESHSVKFVVSNPGAVYEQGGQLPYPVEIACYKSAEDFKLEVNKYYIYKNSVLNNSTITVLEDNGGYYCSTGAQSTRCDLPGSDGINSTYAITYGPVAQQPVPLC</sequence>
<evidence type="ECO:0008006" key="4">
    <source>
        <dbReference type="Google" id="ProtNLM"/>
    </source>
</evidence>
<accession>A0A2D3V7D4</accession>
<evidence type="ECO:0000256" key="1">
    <source>
        <dbReference type="SAM" id="SignalP"/>
    </source>
</evidence>
<reference evidence="2 3" key="1">
    <citation type="submission" date="2016-03" db="EMBL/GenBank/DDBJ databases">
        <authorList>
            <person name="Ploux O."/>
        </authorList>
    </citation>
    <scope>NUCLEOTIDE SEQUENCE [LARGE SCALE GENOMIC DNA]</scope>
    <source>
        <strain evidence="2 3">URUG2</strain>
    </source>
</reference>
<keyword evidence="1" id="KW-0732">Signal</keyword>
<dbReference type="Proteomes" id="UP000225277">
    <property type="component" value="Unassembled WGS sequence"/>
</dbReference>
<dbReference type="EMBL" id="FJUY01000009">
    <property type="protein sequence ID" value="CZT20667.1"/>
    <property type="molecule type" value="Genomic_DNA"/>
</dbReference>
<proteinExistence type="predicted"/>
<name>A0A2D3V7D4_9PEZI</name>
<gene>
    <name evidence="2" type="ORF">RCC_06525</name>
</gene>
<dbReference type="RefSeq" id="XP_023627556.1">
    <property type="nucleotide sequence ID" value="XM_023771788.1"/>
</dbReference>
<feature type="signal peptide" evidence="1">
    <location>
        <begin position="1"/>
        <end position="20"/>
    </location>
</feature>
<evidence type="ECO:0000313" key="2">
    <source>
        <dbReference type="EMBL" id="CZT20667.1"/>
    </source>
</evidence>
<keyword evidence="3" id="KW-1185">Reference proteome</keyword>
<organism evidence="2 3">
    <name type="scientific">Ramularia collo-cygni</name>
    <dbReference type="NCBI Taxonomy" id="112498"/>
    <lineage>
        <taxon>Eukaryota</taxon>
        <taxon>Fungi</taxon>
        <taxon>Dikarya</taxon>
        <taxon>Ascomycota</taxon>
        <taxon>Pezizomycotina</taxon>
        <taxon>Dothideomycetes</taxon>
        <taxon>Dothideomycetidae</taxon>
        <taxon>Mycosphaerellales</taxon>
        <taxon>Mycosphaerellaceae</taxon>
        <taxon>Ramularia</taxon>
    </lineage>
</organism>